<accession>A0A0X3BHZ2</accession>
<dbReference type="AlphaFoldDB" id="A0A0X3BHZ2"/>
<organism evidence="1 2">
    <name type="scientific">Methanoculleus bourgensis</name>
    <dbReference type="NCBI Taxonomy" id="83986"/>
    <lineage>
        <taxon>Archaea</taxon>
        <taxon>Methanobacteriati</taxon>
        <taxon>Methanobacteriota</taxon>
        <taxon>Stenosarchaea group</taxon>
        <taxon>Methanomicrobia</taxon>
        <taxon>Methanomicrobiales</taxon>
        <taxon>Methanomicrobiaceae</taxon>
        <taxon>Methanoculleus</taxon>
    </lineage>
</organism>
<sequence>MLFNLFDLMWLFKESVCALPTLRDRGNREIDAGRTFSVKEGTERPRRVRGQAPGAFVSQCKIT</sequence>
<evidence type="ECO:0000313" key="2">
    <source>
        <dbReference type="Proteomes" id="UP000069850"/>
    </source>
</evidence>
<name>A0A0X3BHZ2_9EURY</name>
<dbReference type="EMBL" id="LT158599">
    <property type="protein sequence ID" value="CVK31561.1"/>
    <property type="molecule type" value="Genomic_DNA"/>
</dbReference>
<dbReference type="Proteomes" id="UP000069850">
    <property type="component" value="Chromosome 1"/>
</dbReference>
<proteinExistence type="predicted"/>
<reference evidence="1 2" key="1">
    <citation type="submission" date="2016-01" db="EMBL/GenBank/DDBJ databases">
        <authorList>
            <person name="Manzoor S."/>
        </authorList>
    </citation>
    <scope>NUCLEOTIDE SEQUENCE [LARGE SCALE GENOMIC DNA]</scope>
    <source>
        <strain evidence="1">Methanoculleus sp MAB1</strain>
    </source>
</reference>
<dbReference type="KEGG" id="mema:MMAB1_0344"/>
<protein>
    <submittedName>
        <fullName evidence="1">Uncharacterized protein</fullName>
    </submittedName>
</protein>
<evidence type="ECO:0000313" key="1">
    <source>
        <dbReference type="EMBL" id="CVK31561.1"/>
    </source>
</evidence>
<gene>
    <name evidence="1" type="ORF">MMAB1_0344</name>
</gene>